<dbReference type="EMBL" id="CP020715">
    <property type="protein sequence ID" value="ARJ06448.1"/>
    <property type="molecule type" value="Genomic_DNA"/>
</dbReference>
<dbReference type="PROSITE" id="PS51257">
    <property type="entry name" value="PROKAR_LIPOPROTEIN"/>
    <property type="match status" value="1"/>
</dbReference>
<evidence type="ECO:0000313" key="1">
    <source>
        <dbReference type="EMBL" id="ARJ06448.1"/>
    </source>
</evidence>
<protein>
    <submittedName>
        <fullName evidence="1">Nitrate ABC transporter substrate-binding protein</fullName>
    </submittedName>
</protein>
<name>A0A1X9LQ62_9MICO</name>
<dbReference type="Proteomes" id="UP000192775">
    <property type="component" value="Chromosome"/>
</dbReference>
<gene>
    <name evidence="1" type="ORF">B5808_15410</name>
</gene>
<reference evidence="1 2" key="1">
    <citation type="submission" date="2017-04" db="EMBL/GenBank/DDBJ databases">
        <authorList>
            <person name="Afonso C.L."/>
            <person name="Miller P.J."/>
            <person name="Scott M.A."/>
            <person name="Spackman E."/>
            <person name="Goraichik I."/>
            <person name="Dimitrov K.M."/>
            <person name="Suarez D.L."/>
            <person name="Swayne D.E."/>
        </authorList>
    </citation>
    <scope>NUCLEOTIDE SEQUENCE [LARGE SCALE GENOMIC DNA]</scope>
    <source>
        <strain evidence="2">XA(T)</strain>
    </source>
</reference>
<dbReference type="RefSeq" id="WP_085020586.1">
    <property type="nucleotide sequence ID" value="NZ_BMHD01000001.1"/>
</dbReference>
<sequence>MPMHHRPSARRITRLAAGTALLGLAAALTACSGGAGSTGATASSDLAIGSVDLSGVCPATVVIQTDWNPEAEQGNLYQLIGPDPVIDADKKAVSGPLMAGGEYTGVDVEVRSGGPAIGFQTVTSQQYTDPSITLGYANTDEAVQLSADMPTTAVFAPFEVGPQIIMWDPATYPDVKTIADLGKTDAVVRYFGGAAYMEYLMGSGILPASHVDGSYDGTPANFVAAGGKDAQQGFATVEPYVYENELSSWGKPVAYQLIHDAGYPIYASALSVRTGDLESLSPCLTKLVPIVQQATVDYYADPAATNDLILEAVDQFDNGWVYTPGVAAYSAKTQVDLGLVGNGSNETVGDFDMDRIQKIIDITTPLFEEQGTPPAAGLTPDSIATNEFIDTSIGF</sequence>
<dbReference type="STRING" id="1619308.B5808_15410"/>
<organism evidence="1 2">
    <name type="scientific">Cnuibacter physcomitrellae</name>
    <dbReference type="NCBI Taxonomy" id="1619308"/>
    <lineage>
        <taxon>Bacteria</taxon>
        <taxon>Bacillati</taxon>
        <taxon>Actinomycetota</taxon>
        <taxon>Actinomycetes</taxon>
        <taxon>Micrococcales</taxon>
        <taxon>Microbacteriaceae</taxon>
        <taxon>Cnuibacter</taxon>
    </lineage>
</organism>
<dbReference type="KEGG" id="cphy:B5808_15410"/>
<dbReference type="AlphaFoldDB" id="A0A1X9LQ62"/>
<evidence type="ECO:0000313" key="2">
    <source>
        <dbReference type="Proteomes" id="UP000192775"/>
    </source>
</evidence>
<keyword evidence="2" id="KW-1185">Reference proteome</keyword>
<dbReference type="Gene3D" id="3.40.190.10">
    <property type="entry name" value="Periplasmic binding protein-like II"/>
    <property type="match status" value="2"/>
</dbReference>
<accession>A0A1X9LQ62</accession>
<proteinExistence type="predicted"/>